<accession>A0A0G4ESP5</accession>
<dbReference type="EMBL" id="CDMY01000305">
    <property type="protein sequence ID" value="CEM01040.1"/>
    <property type="molecule type" value="Genomic_DNA"/>
</dbReference>
<sequence length="269" mass="29716">MDNTNQDDPVDPSNHPSNHPSGTTGSPPGSNEPSSAASMKMTEPETESNDVAQTFPTISLIMTVRLSQIEGDSSSPVIEPSDHWSAESVWSDKEVDVTVTEQPEYDRGKVGGPAEYPSDCNLPALPRERGDWQLMPTQRTFRERVERFFSVFIARDPPSERRGRSRDAVMMEEAGLPRGVREQELAIAAVEREFHDAAGYNAAYQEFETRLRYEEAEGPDGLMVDVLVPPKAAQPHCVALSPRHFPSSGCCDRHRCRVGGAVYALLAFL</sequence>
<evidence type="ECO:0000256" key="1">
    <source>
        <dbReference type="SAM" id="MobiDB-lite"/>
    </source>
</evidence>
<keyword evidence="3" id="KW-1185">Reference proteome</keyword>
<feature type="region of interest" description="Disordered" evidence="1">
    <location>
        <begin position="1"/>
        <end position="54"/>
    </location>
</feature>
<dbReference type="AlphaFoldDB" id="A0A0G4ESP5"/>
<dbReference type="VEuPathDB" id="CryptoDB:Vbra_13046"/>
<dbReference type="Proteomes" id="UP000041254">
    <property type="component" value="Unassembled WGS sequence"/>
</dbReference>
<proteinExistence type="predicted"/>
<protein>
    <submittedName>
        <fullName evidence="2">Uncharacterized protein</fullName>
    </submittedName>
</protein>
<feature type="compositionally biased region" description="Polar residues" evidence="1">
    <location>
        <begin position="14"/>
        <end position="37"/>
    </location>
</feature>
<name>A0A0G4ESP5_VITBC</name>
<evidence type="ECO:0000313" key="2">
    <source>
        <dbReference type="EMBL" id="CEM01040.1"/>
    </source>
</evidence>
<reference evidence="2 3" key="1">
    <citation type="submission" date="2014-11" db="EMBL/GenBank/DDBJ databases">
        <authorList>
            <person name="Zhu J."/>
            <person name="Qi W."/>
            <person name="Song R."/>
        </authorList>
    </citation>
    <scope>NUCLEOTIDE SEQUENCE [LARGE SCALE GENOMIC DNA]</scope>
</reference>
<organism evidence="2 3">
    <name type="scientific">Vitrella brassicaformis (strain CCMP3155)</name>
    <dbReference type="NCBI Taxonomy" id="1169540"/>
    <lineage>
        <taxon>Eukaryota</taxon>
        <taxon>Sar</taxon>
        <taxon>Alveolata</taxon>
        <taxon>Colpodellida</taxon>
        <taxon>Vitrellaceae</taxon>
        <taxon>Vitrella</taxon>
    </lineage>
</organism>
<gene>
    <name evidence="2" type="ORF">Vbra_13046</name>
</gene>
<evidence type="ECO:0000313" key="3">
    <source>
        <dbReference type="Proteomes" id="UP000041254"/>
    </source>
</evidence>
<dbReference type="InParanoid" id="A0A0G4ESP5"/>
<dbReference type="PhylomeDB" id="A0A0G4ESP5"/>